<reference evidence="2 3" key="1">
    <citation type="submission" date="2023-03" db="EMBL/GenBank/DDBJ databases">
        <title>High recombination rates correlate with genetic variation in Cardiocondyla obscurior ants.</title>
        <authorList>
            <person name="Errbii M."/>
        </authorList>
    </citation>
    <scope>NUCLEOTIDE SEQUENCE [LARGE SCALE GENOMIC DNA]</scope>
    <source>
        <strain evidence="2">Alpha-2009</strain>
        <tissue evidence="2">Whole body</tissue>
    </source>
</reference>
<protein>
    <submittedName>
        <fullName evidence="2">Uncharacterized protein</fullName>
    </submittedName>
</protein>
<feature type="compositionally biased region" description="Basic and acidic residues" evidence="1">
    <location>
        <begin position="64"/>
        <end position="87"/>
    </location>
</feature>
<dbReference type="EMBL" id="JADYXP020000014">
    <property type="protein sequence ID" value="KAL0109788.1"/>
    <property type="molecule type" value="Genomic_DNA"/>
</dbReference>
<accession>A0AAW2F2L5</accession>
<proteinExistence type="predicted"/>
<name>A0AAW2F2L5_9HYME</name>
<keyword evidence="3" id="KW-1185">Reference proteome</keyword>
<gene>
    <name evidence="2" type="ORF">PUN28_013452</name>
</gene>
<feature type="region of interest" description="Disordered" evidence="1">
    <location>
        <begin position="57"/>
        <end position="87"/>
    </location>
</feature>
<evidence type="ECO:0000256" key="1">
    <source>
        <dbReference type="SAM" id="MobiDB-lite"/>
    </source>
</evidence>
<dbReference type="Proteomes" id="UP001430953">
    <property type="component" value="Unassembled WGS sequence"/>
</dbReference>
<evidence type="ECO:0000313" key="2">
    <source>
        <dbReference type="EMBL" id="KAL0109788.1"/>
    </source>
</evidence>
<dbReference type="AlphaFoldDB" id="A0AAW2F2L5"/>
<sequence length="112" mass="12836">MRVTEKWKLNLKRNLGTNCKYLFIRLCVLPFSMEKNQVDENCLHSASFHLGNIPGTRRRRTRVEKRVRAAHYARDTSRSSEGKRGEVDVFCEGKPPSCESASGDRCTFGTLK</sequence>
<comment type="caution">
    <text evidence="2">The sequence shown here is derived from an EMBL/GenBank/DDBJ whole genome shotgun (WGS) entry which is preliminary data.</text>
</comment>
<evidence type="ECO:0000313" key="3">
    <source>
        <dbReference type="Proteomes" id="UP001430953"/>
    </source>
</evidence>
<organism evidence="2 3">
    <name type="scientific">Cardiocondyla obscurior</name>
    <dbReference type="NCBI Taxonomy" id="286306"/>
    <lineage>
        <taxon>Eukaryota</taxon>
        <taxon>Metazoa</taxon>
        <taxon>Ecdysozoa</taxon>
        <taxon>Arthropoda</taxon>
        <taxon>Hexapoda</taxon>
        <taxon>Insecta</taxon>
        <taxon>Pterygota</taxon>
        <taxon>Neoptera</taxon>
        <taxon>Endopterygota</taxon>
        <taxon>Hymenoptera</taxon>
        <taxon>Apocrita</taxon>
        <taxon>Aculeata</taxon>
        <taxon>Formicoidea</taxon>
        <taxon>Formicidae</taxon>
        <taxon>Myrmicinae</taxon>
        <taxon>Cardiocondyla</taxon>
    </lineage>
</organism>